<evidence type="ECO:0000313" key="1">
    <source>
        <dbReference type="EMBL" id="CAH3103714.1"/>
    </source>
</evidence>
<comment type="caution">
    <text evidence="1">The sequence shown here is derived from an EMBL/GenBank/DDBJ whole genome shotgun (WGS) entry which is preliminary data.</text>
</comment>
<keyword evidence="2" id="KW-1185">Reference proteome</keyword>
<dbReference type="EMBL" id="CALNXJ010000009">
    <property type="protein sequence ID" value="CAH3103714.1"/>
    <property type="molecule type" value="Genomic_DNA"/>
</dbReference>
<dbReference type="AlphaFoldDB" id="A0AAU9W4E1"/>
<protein>
    <submittedName>
        <fullName evidence="1">Uncharacterized protein</fullName>
    </submittedName>
</protein>
<organism evidence="1 2">
    <name type="scientific">Pocillopora meandrina</name>
    <dbReference type="NCBI Taxonomy" id="46732"/>
    <lineage>
        <taxon>Eukaryota</taxon>
        <taxon>Metazoa</taxon>
        <taxon>Cnidaria</taxon>
        <taxon>Anthozoa</taxon>
        <taxon>Hexacorallia</taxon>
        <taxon>Scleractinia</taxon>
        <taxon>Astrocoeniina</taxon>
        <taxon>Pocilloporidae</taxon>
        <taxon>Pocillopora</taxon>
    </lineage>
</organism>
<proteinExistence type="predicted"/>
<accession>A0AAU9W4E1</accession>
<sequence>MGVVSPEMSTAVDRFVFRRSKKFTNPVFIHNMLPLLARQTSRNKPSVISEEKKHLSSDLVSNAYPFSFLQKLTKIGKPNNNAEPANEFKATAVLPYVKGLSEQLRRCLQQQGVRAVFKSETKLRSQLIRPKDAVDPAKQDGVVNRIPCECGKVDRRDWKTYARQTYARQNLGARSRNTTQPYQNFRHFRACPQHRTQATLERS</sequence>
<evidence type="ECO:0000313" key="2">
    <source>
        <dbReference type="Proteomes" id="UP001159428"/>
    </source>
</evidence>
<dbReference type="Proteomes" id="UP001159428">
    <property type="component" value="Unassembled WGS sequence"/>
</dbReference>
<reference evidence="1 2" key="1">
    <citation type="submission" date="2022-05" db="EMBL/GenBank/DDBJ databases">
        <authorList>
            <consortium name="Genoscope - CEA"/>
            <person name="William W."/>
        </authorList>
    </citation>
    <scope>NUCLEOTIDE SEQUENCE [LARGE SCALE GENOMIC DNA]</scope>
</reference>
<name>A0AAU9W4E1_9CNID</name>
<gene>
    <name evidence="1" type="ORF">PMEA_00035251</name>
</gene>